<gene>
    <name evidence="1" type="ORF">XAT740_LOCUS38462</name>
</gene>
<sequence>MTLNLFSIINVWSRNKQNYGKIGEIECIDTNNDSTPSTNPFAIRTNDLYIGTSDG</sequence>
<evidence type="ECO:0000313" key="2">
    <source>
        <dbReference type="Proteomes" id="UP000663828"/>
    </source>
</evidence>
<name>A0A815RQX8_ADIRI</name>
<dbReference type="AlphaFoldDB" id="A0A815RQX8"/>
<feature type="non-terminal residue" evidence="1">
    <location>
        <position position="1"/>
    </location>
</feature>
<reference evidence="1" key="1">
    <citation type="submission" date="2021-02" db="EMBL/GenBank/DDBJ databases">
        <authorList>
            <person name="Nowell W R."/>
        </authorList>
    </citation>
    <scope>NUCLEOTIDE SEQUENCE</scope>
</reference>
<dbReference type="EMBL" id="CAJNOR010004158">
    <property type="protein sequence ID" value="CAF1479697.1"/>
    <property type="molecule type" value="Genomic_DNA"/>
</dbReference>
<protein>
    <submittedName>
        <fullName evidence="1">Uncharacterized protein</fullName>
    </submittedName>
</protein>
<dbReference type="Proteomes" id="UP000663828">
    <property type="component" value="Unassembled WGS sequence"/>
</dbReference>
<organism evidence="1 2">
    <name type="scientific">Adineta ricciae</name>
    <name type="common">Rotifer</name>
    <dbReference type="NCBI Taxonomy" id="249248"/>
    <lineage>
        <taxon>Eukaryota</taxon>
        <taxon>Metazoa</taxon>
        <taxon>Spiralia</taxon>
        <taxon>Gnathifera</taxon>
        <taxon>Rotifera</taxon>
        <taxon>Eurotatoria</taxon>
        <taxon>Bdelloidea</taxon>
        <taxon>Adinetida</taxon>
        <taxon>Adinetidae</taxon>
        <taxon>Adineta</taxon>
    </lineage>
</organism>
<evidence type="ECO:0000313" key="1">
    <source>
        <dbReference type="EMBL" id="CAF1479697.1"/>
    </source>
</evidence>
<proteinExistence type="predicted"/>
<comment type="caution">
    <text evidence="1">The sequence shown here is derived from an EMBL/GenBank/DDBJ whole genome shotgun (WGS) entry which is preliminary data.</text>
</comment>
<accession>A0A815RQX8</accession>
<keyword evidence="2" id="KW-1185">Reference proteome</keyword>